<accession>A0A366DML1</accession>
<organism evidence="1 2">
    <name type="scientific">Nocardia puris</name>
    <dbReference type="NCBI Taxonomy" id="208602"/>
    <lineage>
        <taxon>Bacteria</taxon>
        <taxon>Bacillati</taxon>
        <taxon>Actinomycetota</taxon>
        <taxon>Actinomycetes</taxon>
        <taxon>Mycobacteriales</taxon>
        <taxon>Nocardiaceae</taxon>
        <taxon>Nocardia</taxon>
    </lineage>
</organism>
<evidence type="ECO:0000313" key="1">
    <source>
        <dbReference type="EMBL" id="RBO91333.1"/>
    </source>
</evidence>
<proteinExistence type="predicted"/>
<comment type="caution">
    <text evidence="1">The sequence shown here is derived from an EMBL/GenBank/DDBJ whole genome shotgun (WGS) entry which is preliminary data.</text>
</comment>
<reference evidence="1 2" key="1">
    <citation type="submission" date="2018-06" db="EMBL/GenBank/DDBJ databases">
        <title>Genomic Encyclopedia of Type Strains, Phase IV (KMG-IV): sequencing the most valuable type-strain genomes for metagenomic binning, comparative biology and taxonomic classification.</title>
        <authorList>
            <person name="Goeker M."/>
        </authorList>
    </citation>
    <scope>NUCLEOTIDE SEQUENCE [LARGE SCALE GENOMIC DNA]</scope>
    <source>
        <strain evidence="1 2">DSM 44599</strain>
    </source>
</reference>
<dbReference type="Proteomes" id="UP000252586">
    <property type="component" value="Unassembled WGS sequence"/>
</dbReference>
<evidence type="ECO:0000313" key="2">
    <source>
        <dbReference type="Proteomes" id="UP000252586"/>
    </source>
</evidence>
<sequence>MSNVLGEARIAERLLDAPEAHFLTAHGRSKLAPTPPHLAAGLTEWPTATGHPARVDPIVGAAIALSQPNTLNLAMRLITAASALPHPAHTSRSLT</sequence>
<dbReference type="EMBL" id="QNRE01000004">
    <property type="protein sequence ID" value="RBO91333.1"/>
    <property type="molecule type" value="Genomic_DNA"/>
</dbReference>
<dbReference type="RefSeq" id="WP_067503731.1">
    <property type="nucleotide sequence ID" value="NZ_QNRE01000004.1"/>
</dbReference>
<dbReference type="AlphaFoldDB" id="A0A366DML1"/>
<keyword evidence="2" id="KW-1185">Reference proteome</keyword>
<protein>
    <submittedName>
        <fullName evidence="1">Uncharacterized protein</fullName>
    </submittedName>
</protein>
<dbReference type="STRING" id="1210090.GCA_001613185_00904"/>
<gene>
    <name evidence="1" type="ORF">DFR74_10435</name>
</gene>
<name>A0A366DML1_9NOCA</name>